<feature type="domain" description="Myb-like" evidence="9">
    <location>
        <begin position="2"/>
        <end position="53"/>
    </location>
</feature>
<dbReference type="OrthoDB" id="1410009at2759"/>
<comment type="similarity">
    <text evidence="1">Belongs to the CEF1 family.</text>
</comment>
<evidence type="ECO:0000256" key="5">
    <source>
        <dbReference type="ARBA" id="ARBA00023125"/>
    </source>
</evidence>
<evidence type="ECO:0000256" key="4">
    <source>
        <dbReference type="ARBA" id="ARBA00022737"/>
    </source>
</evidence>
<feature type="region of interest" description="Disordered" evidence="8">
    <location>
        <begin position="252"/>
        <end position="274"/>
    </location>
</feature>
<dbReference type="PROSITE" id="PS51294">
    <property type="entry name" value="HTH_MYB"/>
    <property type="match status" value="2"/>
</dbReference>
<keyword evidence="12" id="KW-1185">Reference proteome</keyword>
<keyword evidence="4" id="KW-0677">Repeat</keyword>
<keyword evidence="7" id="KW-0539">Nucleus</keyword>
<proteinExistence type="inferred from homology"/>
<keyword evidence="11" id="KW-0132">Cell division</keyword>
<dbReference type="GO" id="GO:0051301">
    <property type="term" value="P:cell division"/>
    <property type="evidence" value="ECO:0007669"/>
    <property type="project" value="UniProtKB-KW"/>
</dbReference>
<dbReference type="SUPFAM" id="SSF46689">
    <property type="entry name" value="Homeodomain-like"/>
    <property type="match status" value="1"/>
</dbReference>
<evidence type="ECO:0000256" key="3">
    <source>
        <dbReference type="ARBA" id="ARBA00022728"/>
    </source>
</evidence>
<gene>
    <name evidence="11" type="ORF">M0811_09011</name>
</gene>
<dbReference type="CDD" id="cd00167">
    <property type="entry name" value="SANT"/>
    <property type="match status" value="1"/>
</dbReference>
<evidence type="ECO:0000256" key="6">
    <source>
        <dbReference type="ARBA" id="ARBA00023187"/>
    </source>
</evidence>
<sequence length="767" mass="89116">MRIFIKGGIWRNTEDEILKAAVMKYGKNQWARISSLLVRKSAKQCKARWYEWLDPSVKKIEWTREEEEKLLHLVKIMPTQWRTIAPIVGRTAAQCIEHYEYLLDAAQGRETIEDQNDPRRLRTGEYDLNTETRPARPDPIDMDEDEIEMLSEARARLANTKGKKAKRKAREKQLEEARRLAVLQKRRELKMAGVVLQQKIRKKNRKRLPMNYSVEIPFERQVPSGLYETSEEERKANKTDFIGKSLDELDGRKREKREVKKDPTEETVQRQSSEQIAQMLQNESRKSLLRKRTKFSIPEAQINDENLEQIAKLTNKKIISNLTENGDMSSEKQATTSALLSVFAQTPDVQSAQRTPLFPLNSAKTPLVEDILRTEAENIIALTNAQTPLLGGSNAPLHSSDFTGVLPKSNPLQTPNVLVSSLANQTPYRSPAFNSLDSNLNPNPNSQLPFSSLDPQNVDNIRFELRNSLKNLPQPVNEISIILPDISEENKNEENQNLNEEKFNYTSAFIEDARDVQLRNQLKTQNKKNLLLHNRSSVLKKNLPRPRFPNPHIKSIYSQNKTINHSLHHLIQYEQKNFPSPSNEIVPNFVFDPNSVFDPEKIQQAQVEIQKETQVLDPNHFFDLFDQILSDFVFLPSLKKFSSFSQASLIDQIQALKQEFELLRKFYLDKEKYLLKKQAKIQILTKGYYSRMEKIIYELQDLHNKLQKSILEKDILENLFSVEQKSLVSRKTKIFEELSYQKQLQTDLQLQYQTLLNKKIEIQKKNN</sequence>
<dbReference type="InterPro" id="IPR017930">
    <property type="entry name" value="Myb_dom"/>
</dbReference>
<evidence type="ECO:0000259" key="10">
    <source>
        <dbReference type="PROSITE" id="PS51294"/>
    </source>
</evidence>
<keyword evidence="3" id="KW-0747">Spliceosome</keyword>
<dbReference type="Gene3D" id="1.10.10.60">
    <property type="entry name" value="Homeodomain-like"/>
    <property type="match status" value="2"/>
</dbReference>
<dbReference type="InterPro" id="IPR009057">
    <property type="entry name" value="Homeodomain-like_sf"/>
</dbReference>
<keyword evidence="2" id="KW-0507">mRNA processing</keyword>
<dbReference type="GO" id="GO:0000974">
    <property type="term" value="C:Prp19 complex"/>
    <property type="evidence" value="ECO:0007669"/>
    <property type="project" value="InterPro"/>
</dbReference>
<evidence type="ECO:0000256" key="7">
    <source>
        <dbReference type="ARBA" id="ARBA00023242"/>
    </source>
</evidence>
<evidence type="ECO:0000313" key="11">
    <source>
        <dbReference type="EMBL" id="KAJ5073056.1"/>
    </source>
</evidence>
<feature type="domain" description="HTH myb-type" evidence="10">
    <location>
        <begin position="58"/>
        <end position="107"/>
    </location>
</feature>
<evidence type="ECO:0000256" key="2">
    <source>
        <dbReference type="ARBA" id="ARBA00022664"/>
    </source>
</evidence>
<dbReference type="SMART" id="SM00717">
    <property type="entry name" value="SANT"/>
    <property type="match status" value="2"/>
</dbReference>
<organism evidence="11 12">
    <name type="scientific">Anaeramoeba ignava</name>
    <name type="common">Anaerobic marine amoeba</name>
    <dbReference type="NCBI Taxonomy" id="1746090"/>
    <lineage>
        <taxon>Eukaryota</taxon>
        <taxon>Metamonada</taxon>
        <taxon>Anaeramoebidae</taxon>
        <taxon>Anaeramoeba</taxon>
    </lineage>
</organism>
<keyword evidence="6" id="KW-0508">mRNA splicing</keyword>
<dbReference type="GO" id="GO:0003677">
    <property type="term" value="F:DNA binding"/>
    <property type="evidence" value="ECO:0007669"/>
    <property type="project" value="UniProtKB-KW"/>
</dbReference>
<dbReference type="Pfam" id="PF11831">
    <property type="entry name" value="Myb_Cef"/>
    <property type="match status" value="1"/>
</dbReference>
<reference evidence="11" key="1">
    <citation type="submission" date="2022-10" db="EMBL/GenBank/DDBJ databases">
        <title>Novel sulphate-reducing endosymbionts in the free-living metamonad Anaeramoeba.</title>
        <authorList>
            <person name="Jerlstrom-Hultqvist J."/>
            <person name="Cepicka I."/>
            <person name="Gallot-Lavallee L."/>
            <person name="Salas-Leiva D."/>
            <person name="Curtis B.A."/>
            <person name="Zahonova K."/>
            <person name="Pipaliya S."/>
            <person name="Dacks J."/>
            <person name="Roger A.J."/>
        </authorList>
    </citation>
    <scope>NUCLEOTIDE SEQUENCE</scope>
    <source>
        <strain evidence="11">BMAN</strain>
    </source>
</reference>
<evidence type="ECO:0000259" key="9">
    <source>
        <dbReference type="PROSITE" id="PS50090"/>
    </source>
</evidence>
<comment type="caution">
    <text evidence="11">The sequence shown here is derived from an EMBL/GenBank/DDBJ whole genome shotgun (WGS) entry which is preliminary data.</text>
</comment>
<feature type="compositionally biased region" description="Basic and acidic residues" evidence="8">
    <location>
        <begin position="252"/>
        <end position="268"/>
    </location>
</feature>
<dbReference type="FunFam" id="1.10.10.60:FF:000021">
    <property type="entry name" value="CDC5 cell division cycle 5-like"/>
    <property type="match status" value="1"/>
</dbReference>
<evidence type="ECO:0000256" key="8">
    <source>
        <dbReference type="SAM" id="MobiDB-lite"/>
    </source>
</evidence>
<evidence type="ECO:0000256" key="1">
    <source>
        <dbReference type="ARBA" id="ARBA00010506"/>
    </source>
</evidence>
<keyword evidence="11" id="KW-0131">Cell cycle</keyword>
<dbReference type="GO" id="GO:0000398">
    <property type="term" value="P:mRNA splicing, via spliceosome"/>
    <property type="evidence" value="ECO:0007669"/>
    <property type="project" value="InterPro"/>
</dbReference>
<feature type="domain" description="Myb-like" evidence="9">
    <location>
        <begin position="54"/>
        <end position="103"/>
    </location>
</feature>
<dbReference type="InterPro" id="IPR047242">
    <property type="entry name" value="CDC5L/Cef1"/>
</dbReference>
<dbReference type="GO" id="GO:0005681">
    <property type="term" value="C:spliceosomal complex"/>
    <property type="evidence" value="ECO:0007669"/>
    <property type="project" value="UniProtKB-KW"/>
</dbReference>
<feature type="domain" description="HTH myb-type" evidence="10">
    <location>
        <begin position="2"/>
        <end position="57"/>
    </location>
</feature>
<dbReference type="InterPro" id="IPR047240">
    <property type="entry name" value="SANT_CDC5L_II"/>
</dbReference>
<dbReference type="PANTHER" id="PTHR45885">
    <property type="entry name" value="CELL DIVISION CYCLE 5-LIKE PROTEIN"/>
    <property type="match status" value="1"/>
</dbReference>
<name>A0A9Q0LGS9_ANAIG</name>
<dbReference type="Pfam" id="PF13921">
    <property type="entry name" value="Myb_DNA-bind_6"/>
    <property type="match status" value="1"/>
</dbReference>
<dbReference type="PANTHER" id="PTHR45885:SF1">
    <property type="entry name" value="CELL DIVISION CYCLE 5-LIKE PROTEIN"/>
    <property type="match status" value="1"/>
</dbReference>
<dbReference type="InterPro" id="IPR001005">
    <property type="entry name" value="SANT/Myb"/>
</dbReference>
<dbReference type="InterPro" id="IPR021786">
    <property type="entry name" value="Cdc5p/Cef1_C"/>
</dbReference>
<dbReference type="Proteomes" id="UP001149090">
    <property type="component" value="Unassembled WGS sequence"/>
</dbReference>
<dbReference type="OMA" id="KMGMAGE"/>
<accession>A0A9Q0LGS9</accession>
<dbReference type="AlphaFoldDB" id="A0A9Q0LGS9"/>
<protein>
    <submittedName>
        <fullName evidence="11">Cell division cycle 5-like protein</fullName>
    </submittedName>
</protein>
<dbReference type="EMBL" id="JAPDFW010000077">
    <property type="protein sequence ID" value="KAJ5073056.1"/>
    <property type="molecule type" value="Genomic_DNA"/>
</dbReference>
<evidence type="ECO:0000313" key="12">
    <source>
        <dbReference type="Proteomes" id="UP001149090"/>
    </source>
</evidence>
<dbReference type="PROSITE" id="PS50090">
    <property type="entry name" value="MYB_LIKE"/>
    <property type="match status" value="2"/>
</dbReference>
<keyword evidence="5" id="KW-0238">DNA-binding</keyword>
<dbReference type="CDD" id="cd11659">
    <property type="entry name" value="SANT_CDC5_II"/>
    <property type="match status" value="1"/>
</dbReference>